<dbReference type="InterPro" id="IPR001989">
    <property type="entry name" value="Radical_activat_CS"/>
</dbReference>
<keyword evidence="3" id="KW-0004">4Fe-4S</keyword>
<dbReference type="Gene3D" id="3.20.20.70">
    <property type="entry name" value="Aldolase class I"/>
    <property type="match status" value="1"/>
</dbReference>
<dbReference type="STRING" id="573413.Spirs_4171"/>
<dbReference type="SFLD" id="SFLDG01118">
    <property type="entry name" value="activating_enzymes__group_2"/>
    <property type="match status" value="1"/>
</dbReference>
<dbReference type="InterPro" id="IPR013785">
    <property type="entry name" value="Aldolase_TIM"/>
</dbReference>
<dbReference type="SFLD" id="SFLDG01066">
    <property type="entry name" value="organic_radical-activating_enz"/>
    <property type="match status" value="1"/>
</dbReference>
<dbReference type="PROSITE" id="PS51918">
    <property type="entry name" value="RADICAL_SAM"/>
    <property type="match status" value="1"/>
</dbReference>
<dbReference type="Proteomes" id="UP000002318">
    <property type="component" value="Chromosome"/>
</dbReference>
<dbReference type="AlphaFoldDB" id="E1R9S9"/>
<protein>
    <submittedName>
        <fullName evidence="11">Glycyl-radical enzyme activating protein family</fullName>
        <ecNumber evidence="11">1.97.1.4</ecNumber>
    </submittedName>
</protein>
<dbReference type="SUPFAM" id="SSF54862">
    <property type="entry name" value="4Fe-4S ferredoxins"/>
    <property type="match status" value="1"/>
</dbReference>
<dbReference type="PROSITE" id="PS01087">
    <property type="entry name" value="RADICAL_ACTIVATING"/>
    <property type="match status" value="1"/>
</dbReference>
<dbReference type="Gene3D" id="3.30.70.20">
    <property type="match status" value="1"/>
</dbReference>
<dbReference type="PANTHER" id="PTHR30352">
    <property type="entry name" value="PYRUVATE FORMATE-LYASE-ACTIVATING ENZYME"/>
    <property type="match status" value="1"/>
</dbReference>
<dbReference type="InterPro" id="IPR017900">
    <property type="entry name" value="4Fe4S_Fe_S_CS"/>
</dbReference>
<dbReference type="NCBIfam" id="TIGR02494">
    <property type="entry name" value="PFLE_PFLC"/>
    <property type="match status" value="1"/>
</dbReference>
<dbReference type="InterPro" id="IPR040074">
    <property type="entry name" value="BssD/PflA/YjjW"/>
</dbReference>
<evidence type="ECO:0000313" key="12">
    <source>
        <dbReference type="Proteomes" id="UP000002318"/>
    </source>
</evidence>
<dbReference type="PROSITE" id="PS51379">
    <property type="entry name" value="4FE4S_FER_2"/>
    <property type="match status" value="2"/>
</dbReference>
<dbReference type="HOGENOM" id="CLU_058969_0_0_12"/>
<dbReference type="GO" id="GO:0046872">
    <property type="term" value="F:metal ion binding"/>
    <property type="evidence" value="ECO:0007669"/>
    <property type="project" value="UniProtKB-KW"/>
</dbReference>
<feature type="domain" description="4Fe-4S ferredoxin-type" evidence="9">
    <location>
        <begin position="54"/>
        <end position="83"/>
    </location>
</feature>
<evidence type="ECO:0000259" key="10">
    <source>
        <dbReference type="PROSITE" id="PS51918"/>
    </source>
</evidence>
<dbReference type="PROSITE" id="PS00198">
    <property type="entry name" value="4FE4S_FER_1"/>
    <property type="match status" value="1"/>
</dbReference>
<evidence type="ECO:0000256" key="6">
    <source>
        <dbReference type="ARBA" id="ARBA00023002"/>
    </source>
</evidence>
<name>E1R9S9_SEDSS</name>
<evidence type="ECO:0000256" key="5">
    <source>
        <dbReference type="ARBA" id="ARBA00022723"/>
    </source>
</evidence>
<sequence length="307" mass="34389">MEIILDQEKHVVNIFKIQRFSLHDGPGIRTTVFFQGCPLRCGWCSNPEGQLKKTRIFYYESLCIHCGKCISVCPNKAIGPAFETIQARCVGCGECASVCYTGARQVSGTPMTVQDVVEICLADSMFYFHSGGGVTLSGGEPVMFSEFSCELLKELKAHNISTAFETCGYVDETDFIHLAKESDLVLFDLKTIDESASISMLGQDLKKPIQNLTSLFELKKRVRIRFAVIPGFNDTEEQVNEYATYLAPYSDKFEQVEILPFHRLGGGKYQALGMSYEYQDVVEYSDRELSEITGIFRDRGIKAVVMS</sequence>
<comment type="cofactor">
    <cofactor evidence="1">
        <name>[4Fe-4S] cluster</name>
        <dbReference type="ChEBI" id="CHEBI:49883"/>
    </cofactor>
</comment>
<dbReference type="SFLD" id="SFLDS00029">
    <property type="entry name" value="Radical_SAM"/>
    <property type="match status" value="1"/>
</dbReference>
<evidence type="ECO:0000256" key="8">
    <source>
        <dbReference type="ARBA" id="ARBA00023014"/>
    </source>
</evidence>
<gene>
    <name evidence="11" type="ordered locus">Spirs_4171</name>
</gene>
<evidence type="ECO:0000313" key="11">
    <source>
        <dbReference type="EMBL" id="ADK83248.1"/>
    </source>
</evidence>
<feature type="domain" description="Radical SAM core" evidence="10">
    <location>
        <begin position="23"/>
        <end position="302"/>
    </location>
</feature>
<dbReference type="EMBL" id="CP002116">
    <property type="protein sequence ID" value="ADK83248.1"/>
    <property type="molecule type" value="Genomic_DNA"/>
</dbReference>
<evidence type="ECO:0000256" key="7">
    <source>
        <dbReference type="ARBA" id="ARBA00023004"/>
    </source>
</evidence>
<dbReference type="InterPro" id="IPR007197">
    <property type="entry name" value="rSAM"/>
</dbReference>
<dbReference type="InterPro" id="IPR017896">
    <property type="entry name" value="4Fe4S_Fe-S-bd"/>
</dbReference>
<evidence type="ECO:0000256" key="1">
    <source>
        <dbReference type="ARBA" id="ARBA00001966"/>
    </source>
</evidence>
<dbReference type="Pfam" id="PF04055">
    <property type="entry name" value="Radical_SAM"/>
    <property type="match status" value="1"/>
</dbReference>
<dbReference type="SUPFAM" id="SSF102114">
    <property type="entry name" value="Radical SAM enzymes"/>
    <property type="match status" value="1"/>
</dbReference>
<dbReference type="PANTHER" id="PTHR30352:SF4">
    <property type="entry name" value="PYRUVATE FORMATE-LYASE 2-ACTIVATING ENZYME"/>
    <property type="match status" value="1"/>
</dbReference>
<proteinExistence type="inferred from homology"/>
<dbReference type="Pfam" id="PF00037">
    <property type="entry name" value="Fer4"/>
    <property type="match status" value="1"/>
</dbReference>
<dbReference type="PIRSF" id="PIRSF000371">
    <property type="entry name" value="PFL_act_enz"/>
    <property type="match status" value="1"/>
</dbReference>
<evidence type="ECO:0000256" key="2">
    <source>
        <dbReference type="ARBA" id="ARBA00009777"/>
    </source>
</evidence>
<dbReference type="KEGG" id="ssm:Spirs_4171"/>
<organism evidence="11 12">
    <name type="scientific">Sediminispirochaeta smaragdinae (strain DSM 11293 / JCM 15392 / SEBR 4228)</name>
    <name type="common">Spirochaeta smaragdinae</name>
    <dbReference type="NCBI Taxonomy" id="573413"/>
    <lineage>
        <taxon>Bacteria</taxon>
        <taxon>Pseudomonadati</taxon>
        <taxon>Spirochaetota</taxon>
        <taxon>Spirochaetia</taxon>
        <taxon>Spirochaetales</taxon>
        <taxon>Spirochaetaceae</taxon>
        <taxon>Sediminispirochaeta</taxon>
    </lineage>
</organism>
<dbReference type="InterPro" id="IPR058240">
    <property type="entry name" value="rSAM_sf"/>
</dbReference>
<dbReference type="InterPro" id="IPR034457">
    <property type="entry name" value="Organic_radical-activating"/>
</dbReference>
<accession>E1R9S9</accession>
<dbReference type="EC" id="1.97.1.4" evidence="11"/>
<keyword evidence="5" id="KW-0479">Metal-binding</keyword>
<evidence type="ECO:0000259" key="9">
    <source>
        <dbReference type="PROSITE" id="PS51379"/>
    </source>
</evidence>
<keyword evidence="12" id="KW-1185">Reference proteome</keyword>
<evidence type="ECO:0000256" key="4">
    <source>
        <dbReference type="ARBA" id="ARBA00022691"/>
    </source>
</evidence>
<feature type="domain" description="4Fe-4S ferredoxin-type" evidence="9">
    <location>
        <begin position="86"/>
        <end position="109"/>
    </location>
</feature>
<keyword evidence="6 11" id="KW-0560">Oxidoreductase</keyword>
<dbReference type="GO" id="GO:0043365">
    <property type="term" value="F:[formate-C-acetyltransferase]-activating enzyme activity"/>
    <property type="evidence" value="ECO:0007669"/>
    <property type="project" value="UniProtKB-EC"/>
</dbReference>
<keyword evidence="8" id="KW-0411">Iron-sulfur</keyword>
<evidence type="ECO:0000256" key="3">
    <source>
        <dbReference type="ARBA" id="ARBA00022485"/>
    </source>
</evidence>
<reference evidence="11 12" key="1">
    <citation type="journal article" date="2010" name="Stand. Genomic Sci.">
        <title>Complete genome sequence of Spirochaeta smaragdinae type strain (SEBR 4228).</title>
        <authorList>
            <person name="Mavromatis K."/>
            <person name="Yasawong M."/>
            <person name="Chertkov O."/>
            <person name="Lapidus A."/>
            <person name="Lucas S."/>
            <person name="Nolan M."/>
            <person name="Del Rio T.G."/>
            <person name="Tice H."/>
            <person name="Cheng J.F."/>
            <person name="Pitluck S."/>
            <person name="Liolios K."/>
            <person name="Ivanova N."/>
            <person name="Tapia R."/>
            <person name="Han C."/>
            <person name="Bruce D."/>
            <person name="Goodwin L."/>
            <person name="Pati A."/>
            <person name="Chen A."/>
            <person name="Palaniappan K."/>
            <person name="Land M."/>
            <person name="Hauser L."/>
            <person name="Chang Y.J."/>
            <person name="Jeffries C.D."/>
            <person name="Detter J.C."/>
            <person name="Rohde M."/>
            <person name="Brambilla E."/>
            <person name="Spring S."/>
            <person name="Goker M."/>
            <person name="Sikorski J."/>
            <person name="Woyke T."/>
            <person name="Bristow J."/>
            <person name="Eisen J.A."/>
            <person name="Markowitz V."/>
            <person name="Hugenholtz P."/>
            <person name="Klenk H.P."/>
            <person name="Kyrpides N.C."/>
        </authorList>
    </citation>
    <scope>NUCLEOTIDE SEQUENCE [LARGE SCALE GENOMIC DNA]</scope>
    <source>
        <strain evidence="12">DSM 11293 / JCM 15392 / SEBR 4228</strain>
    </source>
</reference>
<comment type="similarity">
    <text evidence="2">Belongs to the organic radical-activating enzymes family.</text>
</comment>
<dbReference type="GO" id="GO:0051539">
    <property type="term" value="F:4 iron, 4 sulfur cluster binding"/>
    <property type="evidence" value="ECO:0007669"/>
    <property type="project" value="UniProtKB-KW"/>
</dbReference>
<dbReference type="InterPro" id="IPR012839">
    <property type="entry name" value="Organic_radical_activase"/>
</dbReference>
<keyword evidence="4" id="KW-0949">S-adenosyl-L-methionine</keyword>
<dbReference type="eggNOG" id="COG1180">
    <property type="taxonomic scope" value="Bacteria"/>
</dbReference>
<keyword evidence="7" id="KW-0408">Iron</keyword>